<accession>A0ABT2WUF8</accession>
<proteinExistence type="predicted"/>
<feature type="region of interest" description="Disordered" evidence="1">
    <location>
        <begin position="21"/>
        <end position="103"/>
    </location>
</feature>
<reference evidence="3 4" key="1">
    <citation type="submission" date="2022-10" db="EMBL/GenBank/DDBJ databases">
        <title>Ruegeria sp. nov., isolated from ocean surface water.</title>
        <authorList>
            <person name="He W."/>
            <person name="Wang L."/>
            <person name="Zhang D.-F."/>
        </authorList>
    </citation>
    <scope>NUCLEOTIDE SEQUENCE [LARGE SCALE GENOMIC DNA]</scope>
    <source>
        <strain evidence="3 4">WL0004</strain>
    </source>
</reference>
<gene>
    <name evidence="3" type="ORF">OEZ49_17315</name>
</gene>
<dbReference type="EMBL" id="JAOVQN010000019">
    <property type="protein sequence ID" value="MCU9839537.1"/>
    <property type="molecule type" value="Genomic_DNA"/>
</dbReference>
<evidence type="ECO:0000256" key="1">
    <source>
        <dbReference type="SAM" id="MobiDB-lite"/>
    </source>
</evidence>
<sequence>MRSLICLFAGGSLIIASAAVAGSGKEAPGQRDAGSWGAVTSEAVTGGFDQGAHASDPSGDGNGPTSSDEPRSGLANAVSRGDLSATMDGLGLSGSGPSGPSGP</sequence>
<comment type="caution">
    <text evidence="3">The sequence shown here is derived from an EMBL/GenBank/DDBJ whole genome shotgun (WGS) entry which is preliminary data.</text>
</comment>
<feature type="signal peptide" evidence="2">
    <location>
        <begin position="1"/>
        <end position="21"/>
    </location>
</feature>
<evidence type="ECO:0000256" key="2">
    <source>
        <dbReference type="SAM" id="SignalP"/>
    </source>
</evidence>
<feature type="compositionally biased region" description="Gly residues" evidence="1">
    <location>
        <begin position="91"/>
        <end position="103"/>
    </location>
</feature>
<dbReference type="Proteomes" id="UP001321014">
    <property type="component" value="Unassembled WGS sequence"/>
</dbReference>
<dbReference type="RefSeq" id="WP_263389487.1">
    <property type="nucleotide sequence ID" value="NZ_JAOVQN010000019.1"/>
</dbReference>
<keyword evidence="4" id="KW-1185">Reference proteome</keyword>
<evidence type="ECO:0000313" key="4">
    <source>
        <dbReference type="Proteomes" id="UP001321014"/>
    </source>
</evidence>
<name>A0ABT2WUF8_9RHOB</name>
<keyword evidence="2" id="KW-0732">Signal</keyword>
<protein>
    <submittedName>
        <fullName evidence="3">Uncharacterized protein</fullName>
    </submittedName>
</protein>
<feature type="chain" id="PRO_5046861397" evidence="2">
    <location>
        <begin position="22"/>
        <end position="103"/>
    </location>
</feature>
<organism evidence="3 4">
    <name type="scientific">Ruegeria marisflavi</name>
    <dbReference type="NCBI Taxonomy" id="2984152"/>
    <lineage>
        <taxon>Bacteria</taxon>
        <taxon>Pseudomonadati</taxon>
        <taxon>Pseudomonadota</taxon>
        <taxon>Alphaproteobacteria</taxon>
        <taxon>Rhodobacterales</taxon>
        <taxon>Roseobacteraceae</taxon>
        <taxon>Ruegeria</taxon>
    </lineage>
</organism>
<evidence type="ECO:0000313" key="3">
    <source>
        <dbReference type="EMBL" id="MCU9839537.1"/>
    </source>
</evidence>